<dbReference type="InterPro" id="IPR008599">
    <property type="entry name" value="Diacid_rec"/>
</dbReference>
<keyword evidence="4" id="KW-1185">Reference proteome</keyword>
<sequence length="356" mass="38277">MLSAELAQRVVDQVRPVVAHNVNIMDHRGIIIASADPTRLGTSHDGAIAALESRDIVRIERDREQAKAGVNVPLVVDGDAVGVVGVTGKPSSVEPLARVVVLTVTLLLRQEQQLNDSHWRESTLKDLLNALISEPRIGEARVGSVLSDVGRPSQPPWSLLAAFDTAGSDAPSGRLRASIAGLDHVVGIERSGVTWFLIGRAGAGVRDVVLDRLQSRRATVVAGRRSATTQELAIDARRLDIVTRAVHFGDGEVHDIARFDLEILLGQQADELSIDSAYRSLEPLSGTLRHTAAVVLDHDLSVVASATALHAHRNTVVQRLNRIQSLTGLDLRRFDDAVTMRIALTAESVAAHHDSA</sequence>
<dbReference type="AlphaFoldDB" id="A0A239EIA0"/>
<feature type="domain" description="PucR C-terminal helix-turn-helix" evidence="2">
    <location>
        <begin position="288"/>
        <end position="346"/>
    </location>
</feature>
<evidence type="ECO:0000259" key="2">
    <source>
        <dbReference type="Pfam" id="PF13556"/>
    </source>
</evidence>
<evidence type="ECO:0000259" key="1">
    <source>
        <dbReference type="Pfam" id="PF05651"/>
    </source>
</evidence>
<protein>
    <submittedName>
        <fullName evidence="3">Carbohydrate diacid regulator</fullName>
    </submittedName>
</protein>
<evidence type="ECO:0000313" key="4">
    <source>
        <dbReference type="Proteomes" id="UP000198327"/>
    </source>
</evidence>
<dbReference type="Gene3D" id="1.10.10.2840">
    <property type="entry name" value="PucR C-terminal helix-turn-helix domain"/>
    <property type="match status" value="1"/>
</dbReference>
<dbReference type="Pfam" id="PF13556">
    <property type="entry name" value="HTH_30"/>
    <property type="match status" value="1"/>
</dbReference>
<dbReference type="PANTHER" id="PTHR33744:SF15">
    <property type="entry name" value="CARBOHYDRATE DIACID REGULATOR"/>
    <property type="match status" value="1"/>
</dbReference>
<dbReference type="RefSeq" id="WP_089243907.1">
    <property type="nucleotide sequence ID" value="NZ_FZOW01000002.1"/>
</dbReference>
<dbReference type="PANTHER" id="PTHR33744">
    <property type="entry name" value="CARBOHYDRATE DIACID REGULATOR"/>
    <property type="match status" value="1"/>
</dbReference>
<accession>A0A239EIA0</accession>
<gene>
    <name evidence="3" type="ORF">SAMN05421642_102392</name>
</gene>
<dbReference type="InterPro" id="IPR051448">
    <property type="entry name" value="CdaR-like_regulators"/>
</dbReference>
<reference evidence="4" key="1">
    <citation type="submission" date="2017-06" db="EMBL/GenBank/DDBJ databases">
        <authorList>
            <person name="Varghese N."/>
            <person name="Submissions S."/>
        </authorList>
    </citation>
    <scope>NUCLEOTIDE SEQUENCE [LARGE SCALE GENOMIC DNA]</scope>
    <source>
        <strain evidence="4">JCM 23211</strain>
    </source>
</reference>
<organism evidence="3 4">
    <name type="scientific">Rhodococcoides kyotonense</name>
    <dbReference type="NCBI Taxonomy" id="398843"/>
    <lineage>
        <taxon>Bacteria</taxon>
        <taxon>Bacillati</taxon>
        <taxon>Actinomycetota</taxon>
        <taxon>Actinomycetes</taxon>
        <taxon>Mycobacteriales</taxon>
        <taxon>Nocardiaceae</taxon>
        <taxon>Rhodococcoides</taxon>
    </lineage>
</organism>
<dbReference type="OrthoDB" id="8026818at2"/>
<evidence type="ECO:0000313" key="3">
    <source>
        <dbReference type="EMBL" id="SNS44141.1"/>
    </source>
</evidence>
<dbReference type="EMBL" id="FZOW01000002">
    <property type="protein sequence ID" value="SNS44141.1"/>
    <property type="molecule type" value="Genomic_DNA"/>
</dbReference>
<dbReference type="Proteomes" id="UP000198327">
    <property type="component" value="Unassembled WGS sequence"/>
</dbReference>
<proteinExistence type="predicted"/>
<dbReference type="InterPro" id="IPR025736">
    <property type="entry name" value="PucR_C-HTH_dom"/>
</dbReference>
<dbReference type="InterPro" id="IPR042070">
    <property type="entry name" value="PucR_C-HTH_sf"/>
</dbReference>
<dbReference type="Pfam" id="PF05651">
    <property type="entry name" value="Diacid_rec"/>
    <property type="match status" value="1"/>
</dbReference>
<feature type="domain" description="Putative sugar diacid recognition" evidence="1">
    <location>
        <begin position="2"/>
        <end position="130"/>
    </location>
</feature>
<name>A0A239EIA0_9NOCA</name>
<dbReference type="STRING" id="398843.A3K89_03170"/>